<comment type="cofactor">
    <cofactor evidence="1">
        <name>Fe(2+)</name>
        <dbReference type="ChEBI" id="CHEBI:29033"/>
    </cofactor>
</comment>
<organism evidence="8 9">
    <name type="scientific">Schistosoma mekongi</name>
    <name type="common">Parasitic worm</name>
    <dbReference type="NCBI Taxonomy" id="38744"/>
    <lineage>
        <taxon>Eukaryota</taxon>
        <taxon>Metazoa</taxon>
        <taxon>Spiralia</taxon>
        <taxon>Lophotrochozoa</taxon>
        <taxon>Platyhelminthes</taxon>
        <taxon>Trematoda</taxon>
        <taxon>Digenea</taxon>
        <taxon>Strigeidida</taxon>
        <taxon>Schistosomatoidea</taxon>
        <taxon>Schistosomatidae</taxon>
        <taxon>Schistosoma</taxon>
    </lineage>
</organism>
<dbReference type="GO" id="GO:0005634">
    <property type="term" value="C:nucleus"/>
    <property type="evidence" value="ECO:0007669"/>
    <property type="project" value="UniProtKB-SubCell"/>
</dbReference>
<dbReference type="GO" id="GO:0046872">
    <property type="term" value="F:metal ion binding"/>
    <property type="evidence" value="ECO:0007669"/>
    <property type="project" value="UniProtKB-KW"/>
</dbReference>
<accession>A0AAE1ZM78</accession>
<protein>
    <recommendedName>
        <fullName evidence="7">JmjC domain-containing protein</fullName>
    </recommendedName>
</protein>
<dbReference type="EMBL" id="JALJAT010000001">
    <property type="protein sequence ID" value="KAK4475882.1"/>
    <property type="molecule type" value="Genomic_DNA"/>
</dbReference>
<keyword evidence="9" id="KW-1185">Reference proteome</keyword>
<sequence length="445" mass="52882">MIRKYLDENAPYTEDFYQLIQSYDLEFGVILLRDYKYLLDKYDKGNISCHDFTMHTNYMLQYTWEKLHTGHWKNVHICWRKLYASLKLLIVLYNLYKCNNSIFQLNEQLIKEMIIQLDYSLIMGYAIFNQFASKLANVLHQLINMKLIQSTNDDNLYISFQLNKTDDHEDHDHDEDVVIDQMKMNLFNLDSINYPSIEIFNTLIQSYKPFIITNAINFWPAYSNQHKWTLNYWRNNYGYRLVPIEIGTKYTDNNWGQKLVTINQFIDKYFKLTNNNNNSIKGYLAQYDIFTQIPELHNDICIPDYCNVTGDDDDNNNNNMNSIEMNIWFGPNGTISPLHHDGDRANLLTQINGYKYVILYPASQTDYLYAYHDDMLCNTSRIDLDNVDYNEFPEFSKAYGFHGILSPGEMLYIPPRCWHYVRSLSASFSVNFWWNISPSLIPPWR</sequence>
<dbReference type="SUPFAM" id="SSF51197">
    <property type="entry name" value="Clavaminate synthase-like"/>
    <property type="match status" value="1"/>
</dbReference>
<keyword evidence="4" id="KW-0560">Oxidoreductase</keyword>
<gene>
    <name evidence="8" type="ORF">MN116_000656</name>
</gene>
<dbReference type="InterPro" id="IPR041667">
    <property type="entry name" value="Cupin_8"/>
</dbReference>
<comment type="subcellular location">
    <subcellularLocation>
        <location evidence="2">Nucleus</location>
    </subcellularLocation>
</comment>
<dbReference type="Proteomes" id="UP001292079">
    <property type="component" value="Unassembled WGS sequence"/>
</dbReference>
<reference evidence="8" key="2">
    <citation type="journal article" date="2023" name="Infect Dis Poverty">
        <title>Chromosome-scale genome of the human blood fluke Schistosoma mekongi and its implications for public health.</title>
        <authorList>
            <person name="Zhou M."/>
            <person name="Xu L."/>
            <person name="Xu D."/>
            <person name="Chen W."/>
            <person name="Khan J."/>
            <person name="Hu Y."/>
            <person name="Huang H."/>
            <person name="Wei H."/>
            <person name="Zhang Y."/>
            <person name="Chusongsang P."/>
            <person name="Tanasarnprasert K."/>
            <person name="Hu X."/>
            <person name="Limpanont Y."/>
            <person name="Lv Z."/>
        </authorList>
    </citation>
    <scope>NUCLEOTIDE SEQUENCE</scope>
    <source>
        <strain evidence="8">LV_2022a</strain>
    </source>
</reference>
<evidence type="ECO:0000313" key="8">
    <source>
        <dbReference type="EMBL" id="KAK4475882.1"/>
    </source>
</evidence>
<evidence type="ECO:0000256" key="3">
    <source>
        <dbReference type="ARBA" id="ARBA00022723"/>
    </source>
</evidence>
<dbReference type="AlphaFoldDB" id="A0AAE1ZM78"/>
<dbReference type="Gene3D" id="2.60.120.650">
    <property type="entry name" value="Cupin"/>
    <property type="match status" value="1"/>
</dbReference>
<dbReference type="GO" id="GO:0051864">
    <property type="term" value="F:histone H3K36 demethylase activity"/>
    <property type="evidence" value="ECO:0007669"/>
    <property type="project" value="TreeGrafter"/>
</dbReference>
<name>A0AAE1ZM78_SCHME</name>
<evidence type="ECO:0000256" key="4">
    <source>
        <dbReference type="ARBA" id="ARBA00023002"/>
    </source>
</evidence>
<dbReference type="InterPro" id="IPR003347">
    <property type="entry name" value="JmjC_dom"/>
</dbReference>
<evidence type="ECO:0000256" key="2">
    <source>
        <dbReference type="ARBA" id="ARBA00004123"/>
    </source>
</evidence>
<dbReference type="PROSITE" id="PS51184">
    <property type="entry name" value="JMJC"/>
    <property type="match status" value="1"/>
</dbReference>
<evidence type="ECO:0000313" key="9">
    <source>
        <dbReference type="Proteomes" id="UP001292079"/>
    </source>
</evidence>
<evidence type="ECO:0000256" key="1">
    <source>
        <dbReference type="ARBA" id="ARBA00001954"/>
    </source>
</evidence>
<dbReference type="PANTHER" id="PTHR12461">
    <property type="entry name" value="HYPOXIA-INDUCIBLE FACTOR 1 ALPHA INHIBITOR-RELATED"/>
    <property type="match status" value="1"/>
</dbReference>
<reference evidence="8" key="1">
    <citation type="submission" date="2022-04" db="EMBL/GenBank/DDBJ databases">
        <authorList>
            <person name="Xu L."/>
            <person name="Lv Z."/>
        </authorList>
    </citation>
    <scope>NUCLEOTIDE SEQUENCE</scope>
    <source>
        <strain evidence="8">LV_2022a</strain>
    </source>
</reference>
<comment type="caution">
    <text evidence="8">The sequence shown here is derived from an EMBL/GenBank/DDBJ whole genome shotgun (WGS) entry which is preliminary data.</text>
</comment>
<dbReference type="SMART" id="SM00558">
    <property type="entry name" value="JmjC"/>
    <property type="match status" value="1"/>
</dbReference>
<dbReference type="PANTHER" id="PTHR12461:SF106">
    <property type="entry name" value="BIFUNCTIONAL PEPTIDASE AND ARGINYL-HYDROXYLASE JMJD5"/>
    <property type="match status" value="1"/>
</dbReference>
<keyword evidence="5" id="KW-0408">Iron</keyword>
<evidence type="ECO:0000259" key="7">
    <source>
        <dbReference type="PROSITE" id="PS51184"/>
    </source>
</evidence>
<keyword evidence="3" id="KW-0479">Metal-binding</keyword>
<keyword evidence="6" id="KW-0539">Nucleus</keyword>
<dbReference type="Pfam" id="PF13621">
    <property type="entry name" value="Cupin_8"/>
    <property type="match status" value="1"/>
</dbReference>
<feature type="domain" description="JmjC" evidence="7">
    <location>
        <begin position="282"/>
        <end position="445"/>
    </location>
</feature>
<evidence type="ECO:0000256" key="6">
    <source>
        <dbReference type="ARBA" id="ARBA00023242"/>
    </source>
</evidence>
<evidence type="ECO:0000256" key="5">
    <source>
        <dbReference type="ARBA" id="ARBA00023004"/>
    </source>
</evidence>
<proteinExistence type="predicted"/>